<keyword evidence="2" id="KW-0732">Signal</keyword>
<evidence type="ECO:0000259" key="3">
    <source>
        <dbReference type="PROSITE" id="PS50853"/>
    </source>
</evidence>
<evidence type="ECO:0000313" key="5">
    <source>
        <dbReference type="Proteomes" id="UP000177982"/>
    </source>
</evidence>
<dbReference type="CDD" id="cd00063">
    <property type="entry name" value="FN3"/>
    <property type="match status" value="1"/>
</dbReference>
<reference evidence="4 5" key="1">
    <citation type="journal article" date="2016" name="Nat. Commun.">
        <title>Thousands of microbial genomes shed light on interconnected biogeochemical processes in an aquifer system.</title>
        <authorList>
            <person name="Anantharaman K."/>
            <person name="Brown C.T."/>
            <person name="Hug L.A."/>
            <person name="Sharon I."/>
            <person name="Castelle C.J."/>
            <person name="Probst A.J."/>
            <person name="Thomas B.C."/>
            <person name="Singh A."/>
            <person name="Wilkins M.J."/>
            <person name="Karaoz U."/>
            <person name="Brodie E.L."/>
            <person name="Williams K.H."/>
            <person name="Hubbard S.S."/>
            <person name="Banfield J.F."/>
        </authorList>
    </citation>
    <scope>NUCLEOTIDE SEQUENCE [LARGE SCALE GENOMIC DNA]</scope>
</reference>
<protein>
    <recommendedName>
        <fullName evidence="3">Fibronectin type-III domain-containing protein</fullName>
    </recommendedName>
</protein>
<name>A0A1G2L384_9BACT</name>
<sequence>MSRYFLFGAKSFAIGALALAVFLGGNITTPSAHAATLSESQIQAILNLLQVFGADASVVANVNSSLRGKAMSVQNKNKEEKKEYKGALKLLRQLRKGMSGEDIELLQTILAADEEIYPEALISGYYGLLTENAVRRFQKKHNFEQVGNIGPKTLKKLNEELEEHPLSTDIDEDDDGDDNDDEDSGSSAPAGAAPSLDNTRKRDVLCAIVPPGHLIAPGWLRKHNGVRPLVPVCQALPYGIAKKLGTTTPPGNDVTAPVLSAVSVSGLSSSGATVTWTTNEAAGSKVYYGTVSPLDISTANFLTDTAEVTAHAMNVTGLTANTTYYFVVESADVSGNIATSSQSSFTTLAVADTTAPVISSVSASSIASTSASVTWMTDEAATSKVYYGITTPLVLSGAATVSGTELLTSHFLPVTGLTASTTYYYVVESADATSNAATSSEQDFLTTQ</sequence>
<feature type="domain" description="Fibronectin type-III" evidence="3">
    <location>
        <begin position="258"/>
        <end position="350"/>
    </location>
</feature>
<accession>A0A1G2L384</accession>
<evidence type="ECO:0000256" key="1">
    <source>
        <dbReference type="SAM" id="MobiDB-lite"/>
    </source>
</evidence>
<dbReference type="InterPro" id="IPR003961">
    <property type="entry name" value="FN3_dom"/>
</dbReference>
<dbReference type="InterPro" id="IPR008963">
    <property type="entry name" value="Purple_acid_Pase-like_N"/>
</dbReference>
<feature type="compositionally biased region" description="Low complexity" evidence="1">
    <location>
        <begin position="185"/>
        <end position="195"/>
    </location>
</feature>
<evidence type="ECO:0000313" key="4">
    <source>
        <dbReference type="EMBL" id="OHA06153.1"/>
    </source>
</evidence>
<dbReference type="InterPro" id="IPR015914">
    <property type="entry name" value="PAPs_N"/>
</dbReference>
<dbReference type="InterPro" id="IPR013783">
    <property type="entry name" value="Ig-like_fold"/>
</dbReference>
<dbReference type="GO" id="GO:0003993">
    <property type="term" value="F:acid phosphatase activity"/>
    <property type="evidence" value="ECO:0007669"/>
    <property type="project" value="InterPro"/>
</dbReference>
<dbReference type="GO" id="GO:0046872">
    <property type="term" value="F:metal ion binding"/>
    <property type="evidence" value="ECO:0007669"/>
    <property type="project" value="InterPro"/>
</dbReference>
<feature type="region of interest" description="Disordered" evidence="1">
    <location>
        <begin position="163"/>
        <end position="196"/>
    </location>
</feature>
<dbReference type="AlphaFoldDB" id="A0A1G2L384"/>
<gene>
    <name evidence="4" type="ORF">A2934_01925</name>
</gene>
<feature type="compositionally biased region" description="Acidic residues" evidence="1">
    <location>
        <begin position="169"/>
        <end position="184"/>
    </location>
</feature>
<dbReference type="Pfam" id="PF01471">
    <property type="entry name" value="PG_binding_1"/>
    <property type="match status" value="1"/>
</dbReference>
<organism evidence="4 5">
    <name type="scientific">Candidatus Sungbacteria bacterium RIFCSPLOWO2_01_FULL_47_10</name>
    <dbReference type="NCBI Taxonomy" id="1802276"/>
    <lineage>
        <taxon>Bacteria</taxon>
        <taxon>Candidatus Sungiibacteriota</taxon>
    </lineage>
</organism>
<dbReference type="InterPro" id="IPR036366">
    <property type="entry name" value="PGBDSf"/>
</dbReference>
<dbReference type="SUPFAM" id="SSF47090">
    <property type="entry name" value="PGBD-like"/>
    <property type="match status" value="1"/>
</dbReference>
<dbReference type="InterPro" id="IPR036365">
    <property type="entry name" value="PGBD-like_sf"/>
</dbReference>
<feature type="chain" id="PRO_5009583500" description="Fibronectin type-III domain-containing protein" evidence="2">
    <location>
        <begin position="35"/>
        <end position="448"/>
    </location>
</feature>
<feature type="signal peptide" evidence="2">
    <location>
        <begin position="1"/>
        <end position="34"/>
    </location>
</feature>
<dbReference type="PROSITE" id="PS50853">
    <property type="entry name" value="FN3"/>
    <property type="match status" value="1"/>
</dbReference>
<dbReference type="SMART" id="SM00060">
    <property type="entry name" value="FN3"/>
    <property type="match status" value="2"/>
</dbReference>
<comment type="caution">
    <text evidence="4">The sequence shown here is derived from an EMBL/GenBank/DDBJ whole genome shotgun (WGS) entry which is preliminary data.</text>
</comment>
<dbReference type="Pfam" id="PF16656">
    <property type="entry name" value="Pur_ac_phosph_N"/>
    <property type="match status" value="2"/>
</dbReference>
<dbReference type="SUPFAM" id="SSF49363">
    <property type="entry name" value="Purple acid phosphatase, N-terminal domain"/>
    <property type="match status" value="2"/>
</dbReference>
<dbReference type="Gene3D" id="1.10.101.10">
    <property type="entry name" value="PGBD-like superfamily/PGBD"/>
    <property type="match status" value="1"/>
</dbReference>
<dbReference type="InterPro" id="IPR002477">
    <property type="entry name" value="Peptidoglycan-bd-like"/>
</dbReference>
<dbReference type="EMBL" id="MHQO01000037">
    <property type="protein sequence ID" value="OHA06153.1"/>
    <property type="molecule type" value="Genomic_DNA"/>
</dbReference>
<dbReference type="Proteomes" id="UP000177982">
    <property type="component" value="Unassembled WGS sequence"/>
</dbReference>
<dbReference type="Gene3D" id="2.60.40.380">
    <property type="entry name" value="Purple acid phosphatase-like, N-terminal"/>
    <property type="match status" value="1"/>
</dbReference>
<evidence type="ECO:0000256" key="2">
    <source>
        <dbReference type="SAM" id="SignalP"/>
    </source>
</evidence>
<proteinExistence type="predicted"/>
<dbReference type="Gene3D" id="2.60.40.10">
    <property type="entry name" value="Immunoglobulins"/>
    <property type="match status" value="1"/>
</dbReference>